<dbReference type="Pfam" id="PF06479">
    <property type="entry name" value="Ribonuc_2-5A"/>
    <property type="match status" value="1"/>
</dbReference>
<dbReference type="InterPro" id="IPR011009">
    <property type="entry name" value="Kinase-like_dom_sf"/>
</dbReference>
<dbReference type="PROSITE" id="PS50011">
    <property type="entry name" value="PROTEIN_KINASE_DOM"/>
    <property type="match status" value="1"/>
</dbReference>
<proteinExistence type="predicted"/>
<evidence type="ECO:0000313" key="2">
    <source>
        <dbReference type="EMBL" id="KAB1265738.1"/>
    </source>
</evidence>
<dbReference type="InterPro" id="IPR045133">
    <property type="entry name" value="IRE1/2-like"/>
</dbReference>
<keyword evidence="2" id="KW-0418">Kinase</keyword>
<dbReference type="GO" id="GO:0004674">
    <property type="term" value="F:protein serine/threonine kinase activity"/>
    <property type="evidence" value="ECO:0007669"/>
    <property type="project" value="InterPro"/>
</dbReference>
<dbReference type="GO" id="GO:1990604">
    <property type="term" value="C:IRE1-TRAF2-ASK1 complex"/>
    <property type="evidence" value="ECO:0007669"/>
    <property type="project" value="TreeGrafter"/>
</dbReference>
<organism evidence="2 3">
    <name type="scientific">Camelus dromedarius</name>
    <name type="common">Dromedary</name>
    <name type="synonym">Arabian camel</name>
    <dbReference type="NCBI Taxonomy" id="9838"/>
    <lineage>
        <taxon>Eukaryota</taxon>
        <taxon>Metazoa</taxon>
        <taxon>Chordata</taxon>
        <taxon>Craniata</taxon>
        <taxon>Vertebrata</taxon>
        <taxon>Euteleostomi</taxon>
        <taxon>Mammalia</taxon>
        <taxon>Eutheria</taxon>
        <taxon>Laurasiatheria</taxon>
        <taxon>Artiodactyla</taxon>
        <taxon>Tylopoda</taxon>
        <taxon>Camelidae</taxon>
        <taxon>Camelus</taxon>
    </lineage>
</organism>
<dbReference type="GO" id="GO:0036498">
    <property type="term" value="P:IRE1-mediated unfolded protein response"/>
    <property type="evidence" value="ECO:0007669"/>
    <property type="project" value="TreeGrafter"/>
</dbReference>
<dbReference type="GO" id="GO:0005524">
    <property type="term" value="F:ATP binding"/>
    <property type="evidence" value="ECO:0007669"/>
    <property type="project" value="InterPro"/>
</dbReference>
<gene>
    <name evidence="2" type="ORF">Cadr_000019654</name>
</gene>
<dbReference type="GO" id="GO:0051082">
    <property type="term" value="F:unfolded protein binding"/>
    <property type="evidence" value="ECO:0007669"/>
    <property type="project" value="TreeGrafter"/>
</dbReference>
<evidence type="ECO:0000313" key="3">
    <source>
        <dbReference type="Proteomes" id="UP000299084"/>
    </source>
</evidence>
<dbReference type="InterPro" id="IPR000719">
    <property type="entry name" value="Prot_kinase_dom"/>
</dbReference>
<feature type="domain" description="Protein kinase" evidence="1">
    <location>
        <begin position="1"/>
        <end position="168"/>
    </location>
</feature>
<dbReference type="Pfam" id="PF00069">
    <property type="entry name" value="Pkinase"/>
    <property type="match status" value="1"/>
</dbReference>
<dbReference type="AlphaFoldDB" id="A0A5N4D3N9"/>
<dbReference type="SUPFAM" id="SSF56112">
    <property type="entry name" value="Protein kinase-like (PK-like)"/>
    <property type="match status" value="1"/>
</dbReference>
<dbReference type="GO" id="GO:0006397">
    <property type="term" value="P:mRNA processing"/>
    <property type="evidence" value="ECO:0007669"/>
    <property type="project" value="InterPro"/>
</dbReference>
<dbReference type="InterPro" id="IPR010513">
    <property type="entry name" value="KEN_dom"/>
</dbReference>
<protein>
    <submittedName>
        <fullName evidence="2">Serine/threonine-protein kinase/endoribonuclease IRE1</fullName>
    </submittedName>
</protein>
<dbReference type="GO" id="GO:0070059">
    <property type="term" value="P:intrinsic apoptotic signaling pathway in response to endoplasmic reticulum stress"/>
    <property type="evidence" value="ECO:0007669"/>
    <property type="project" value="TreeGrafter"/>
</dbReference>
<reference evidence="2 3" key="1">
    <citation type="journal article" date="2019" name="Mol. Ecol. Resour.">
        <title>Improving Illumina assemblies with Hi-C and long reads: an example with the North African dromedary.</title>
        <authorList>
            <person name="Elbers J.P."/>
            <person name="Rogers M.F."/>
            <person name="Perelman P.L."/>
            <person name="Proskuryakova A.A."/>
            <person name="Serdyukova N.A."/>
            <person name="Johnson W.E."/>
            <person name="Horin P."/>
            <person name="Corander J."/>
            <person name="Murphy D."/>
            <person name="Burger P.A."/>
        </authorList>
    </citation>
    <scope>NUCLEOTIDE SEQUENCE [LARGE SCALE GENOMIC DNA]</scope>
    <source>
        <strain evidence="2">Drom800</strain>
        <tissue evidence="2">Blood</tissue>
    </source>
</reference>
<keyword evidence="2" id="KW-0808">Transferase</keyword>
<accession>A0A5N4D3N9</accession>
<sequence>MEELRVDVSDRIEKVSLNSPILKQLERGGWAMVKMDWRENITVPLQTSDPRSPGVRVGEVSTTYRETPRGGAETLGSLPYDFVSYFTTYTVDIFSASCILYYVISEGSHPFGKSLQRQANILLGAYSLDCLQPEKHEDVIARELIEKMIAKDPQKRPSAKHVLKHPFFWSLEKQLQFFQKHTYRELPEEVRETLGSLPDDFVRYFTFTAPSPPLLLHTYRAMELCCHERPFQPYSLPRAPESRPPMTPDALGAGRPPFWWPRL</sequence>
<evidence type="ECO:0000259" key="1">
    <source>
        <dbReference type="PROSITE" id="PS50011"/>
    </source>
</evidence>
<dbReference type="EMBL" id="JWIN03000016">
    <property type="protein sequence ID" value="KAB1265738.1"/>
    <property type="molecule type" value="Genomic_DNA"/>
</dbReference>
<dbReference type="Proteomes" id="UP000299084">
    <property type="component" value="Unassembled WGS sequence"/>
</dbReference>
<dbReference type="Gene3D" id="1.10.510.10">
    <property type="entry name" value="Transferase(Phosphotransferase) domain 1"/>
    <property type="match status" value="1"/>
</dbReference>
<keyword evidence="3" id="KW-1185">Reference proteome</keyword>
<name>A0A5N4D3N9_CAMDR</name>
<dbReference type="GO" id="GO:0004521">
    <property type="term" value="F:RNA endonuclease activity"/>
    <property type="evidence" value="ECO:0007669"/>
    <property type="project" value="InterPro"/>
</dbReference>
<dbReference type="PANTHER" id="PTHR13954">
    <property type="entry name" value="IRE1-RELATED"/>
    <property type="match status" value="1"/>
</dbReference>
<dbReference type="PANTHER" id="PTHR13954:SF17">
    <property type="entry name" value="SERINE_THREONINE-PROTEIN KINASE_ENDORIBONUCLEASE IRE1"/>
    <property type="match status" value="1"/>
</dbReference>
<comment type="caution">
    <text evidence="2">The sequence shown here is derived from an EMBL/GenBank/DDBJ whole genome shotgun (WGS) entry which is preliminary data.</text>
</comment>